<evidence type="ECO:0000259" key="5">
    <source>
        <dbReference type="PROSITE" id="PS51192"/>
    </source>
</evidence>
<keyword evidence="1" id="KW-0547">Nucleotide-binding</keyword>
<evidence type="ECO:0000256" key="1">
    <source>
        <dbReference type="ARBA" id="ARBA00022741"/>
    </source>
</evidence>
<dbReference type="PROSITE" id="PS51192">
    <property type="entry name" value="HELICASE_ATP_BIND_1"/>
    <property type="match status" value="1"/>
</dbReference>
<evidence type="ECO:0000313" key="7">
    <source>
        <dbReference type="EMBL" id="MFC5384488.1"/>
    </source>
</evidence>
<dbReference type="InterPro" id="IPR011545">
    <property type="entry name" value="DEAD/DEAH_box_helicase_dom"/>
</dbReference>
<dbReference type="Pfam" id="PF00270">
    <property type="entry name" value="DEAD"/>
    <property type="match status" value="1"/>
</dbReference>
<organism evidence="7 8">
    <name type="scientific">Aquamicrobium segne</name>
    <dbReference type="NCBI Taxonomy" id="469547"/>
    <lineage>
        <taxon>Bacteria</taxon>
        <taxon>Pseudomonadati</taxon>
        <taxon>Pseudomonadota</taxon>
        <taxon>Alphaproteobacteria</taxon>
        <taxon>Hyphomicrobiales</taxon>
        <taxon>Phyllobacteriaceae</taxon>
        <taxon>Aquamicrobium</taxon>
    </lineage>
</organism>
<name>A0ABW0GVP1_9HYPH</name>
<dbReference type="InterPro" id="IPR027417">
    <property type="entry name" value="P-loop_NTPase"/>
</dbReference>
<keyword evidence="2" id="KW-0378">Hydrolase</keyword>
<dbReference type="PANTHER" id="PTHR47961:SF6">
    <property type="entry name" value="DNA-DIRECTED DNA POLYMERASE"/>
    <property type="match status" value="1"/>
</dbReference>
<dbReference type="PANTHER" id="PTHR47961">
    <property type="entry name" value="DNA POLYMERASE THETA, PUTATIVE (AFU_ORTHOLOGUE AFUA_1G05260)-RELATED"/>
    <property type="match status" value="1"/>
</dbReference>
<dbReference type="RefSeq" id="WP_378227342.1">
    <property type="nucleotide sequence ID" value="NZ_JBHSLL010000003.1"/>
</dbReference>
<reference evidence="8" key="1">
    <citation type="journal article" date="2019" name="Int. J. Syst. Evol. Microbiol.">
        <title>The Global Catalogue of Microorganisms (GCM) 10K type strain sequencing project: providing services to taxonomists for standard genome sequencing and annotation.</title>
        <authorList>
            <consortium name="The Broad Institute Genomics Platform"/>
            <consortium name="The Broad Institute Genome Sequencing Center for Infectious Disease"/>
            <person name="Wu L."/>
            <person name="Ma J."/>
        </authorList>
    </citation>
    <scope>NUCLEOTIDE SEQUENCE [LARGE SCALE GENOMIC DNA]</scope>
    <source>
        <strain evidence="8">CGMCC 4.1415</strain>
    </source>
</reference>
<feature type="domain" description="Helicase ATP-binding" evidence="5">
    <location>
        <begin position="156"/>
        <end position="328"/>
    </location>
</feature>
<evidence type="ECO:0000313" key="8">
    <source>
        <dbReference type="Proteomes" id="UP001596016"/>
    </source>
</evidence>
<dbReference type="Proteomes" id="UP001596016">
    <property type="component" value="Unassembled WGS sequence"/>
</dbReference>
<evidence type="ECO:0000259" key="6">
    <source>
        <dbReference type="PROSITE" id="PS51194"/>
    </source>
</evidence>
<dbReference type="EMBL" id="JBHSLL010000003">
    <property type="protein sequence ID" value="MFC5384488.1"/>
    <property type="molecule type" value="Genomic_DNA"/>
</dbReference>
<evidence type="ECO:0000256" key="4">
    <source>
        <dbReference type="ARBA" id="ARBA00022840"/>
    </source>
</evidence>
<dbReference type="GO" id="GO:0004386">
    <property type="term" value="F:helicase activity"/>
    <property type="evidence" value="ECO:0007669"/>
    <property type="project" value="UniProtKB-KW"/>
</dbReference>
<gene>
    <name evidence="7" type="ORF">ACFPLB_00735</name>
</gene>
<dbReference type="InterPro" id="IPR050474">
    <property type="entry name" value="Hel308_SKI2-like"/>
</dbReference>
<dbReference type="SMART" id="SM00490">
    <property type="entry name" value="HELICc"/>
    <property type="match status" value="1"/>
</dbReference>
<keyword evidence="3 7" id="KW-0347">Helicase</keyword>
<keyword evidence="4" id="KW-0067">ATP-binding</keyword>
<proteinExistence type="predicted"/>
<evidence type="ECO:0000256" key="3">
    <source>
        <dbReference type="ARBA" id="ARBA00022806"/>
    </source>
</evidence>
<dbReference type="CDD" id="cd17921">
    <property type="entry name" value="DEXHc_Ski2"/>
    <property type="match status" value="1"/>
</dbReference>
<dbReference type="Gene3D" id="3.40.50.300">
    <property type="entry name" value="P-loop containing nucleotide triphosphate hydrolases"/>
    <property type="match status" value="2"/>
</dbReference>
<dbReference type="PROSITE" id="PS51194">
    <property type="entry name" value="HELICASE_CTER"/>
    <property type="match status" value="1"/>
</dbReference>
<feature type="domain" description="Helicase C-terminal" evidence="6">
    <location>
        <begin position="401"/>
        <end position="565"/>
    </location>
</feature>
<sequence>MTESELQEWLFETSLQNELRLLGLVTALLELDNVTKDPSLENVKFDWPRLLFAASILARSGKRAHKEASLRIATGAMLLPTSEPVRDAAAVLFNKLSNQRSAALAEQRGRLRPSLESRLGIALRIEDQRSQLENSILLQSSGERLAVNEFQLKFWSAAVQDKAWLSASAPTASGKTFLVLKWLVDSLGAGKVRCAVYLAPTRALVSEIEASLKETLAQSDIDAEVTSLPSAQKYGALARDSKKCVLVFTQERLHLLANLMNDQLDVDLIVVDEAQKIGDPQRGVILQDAIERLLRASPHMRVAFVSPATQNPEILLDDAPEITPTCAIDSDVATVLQNIIVAQQVPAKPTKWALQFRYGEDCLPIGTLNLQSKPNTMRKRLAFIAASVGQRGGTLVYANGAADAEEIALLISQFTERTDVVDQELADLADLARKCVHKSYMLAPLVERGVAFHYGNMPSLIRLEIERLFRTGKLKFLVCTSTLIEGVNLSCRTIVVRGPKKGKNTPMEPQDFWNLAGRAGRWGNEFQGNIICIDASDERVWPSGVPQRTRYPIRRETDAALSKLDDLVAYISSRSTAEAPDTHRVKEFEQVSAYLTTTYMRERSLATAPWAKRKSDEDIRKLEDVLTQATATMSVNPEIGSRNPGVSLFGLERLLAYFRAYPGAPEDLLLAPSESDDAYDRFTEIMERLNENVLIVFLPTTLIPLHAIIVLEWMKGFSLPTMIRRRIEYLQRRGSPIDTAKVIRQTLELIEGTARFLAPRYFSAYVDVLNQHLREIGREDLIDNDLEIGVALEFGVTSITMRSLMELGMSRISAVALYEVIAMDGLDEEGCIEWIQERREQLDSIGLPAIVIREVRERVLAKVPLEED</sequence>
<keyword evidence="8" id="KW-1185">Reference proteome</keyword>
<protein>
    <submittedName>
        <fullName evidence="7">DEAD/DEAH box helicase</fullName>
    </submittedName>
</protein>
<comment type="caution">
    <text evidence="7">The sequence shown here is derived from an EMBL/GenBank/DDBJ whole genome shotgun (WGS) entry which is preliminary data.</text>
</comment>
<accession>A0ABW0GVP1</accession>
<dbReference type="InterPro" id="IPR001650">
    <property type="entry name" value="Helicase_C-like"/>
</dbReference>
<evidence type="ECO:0000256" key="2">
    <source>
        <dbReference type="ARBA" id="ARBA00022801"/>
    </source>
</evidence>
<dbReference type="SMART" id="SM00487">
    <property type="entry name" value="DEXDc"/>
    <property type="match status" value="1"/>
</dbReference>
<dbReference type="SUPFAM" id="SSF52540">
    <property type="entry name" value="P-loop containing nucleoside triphosphate hydrolases"/>
    <property type="match status" value="1"/>
</dbReference>
<dbReference type="Pfam" id="PF00271">
    <property type="entry name" value="Helicase_C"/>
    <property type="match status" value="1"/>
</dbReference>
<dbReference type="InterPro" id="IPR014001">
    <property type="entry name" value="Helicase_ATP-bd"/>
</dbReference>